<dbReference type="GO" id="GO:0003877">
    <property type="term" value="F:ATP:ADP adenylyltransferase activity"/>
    <property type="evidence" value="ECO:0007669"/>
    <property type="project" value="InterPro"/>
</dbReference>
<dbReference type="Proteomes" id="UP000235786">
    <property type="component" value="Unassembled WGS sequence"/>
</dbReference>
<dbReference type="SUPFAM" id="SSF54197">
    <property type="entry name" value="HIT-like"/>
    <property type="match status" value="1"/>
</dbReference>
<dbReference type="InterPro" id="IPR045759">
    <property type="entry name" value="Ap4A_phos1/2_N"/>
</dbReference>
<sequence>MEKEENLEERSLRQFDALVERGNLLWRTTTPQLIKAEPFNFQFRSATSLTVKPILSSTDPGRSKPTNAFSDTDPDFLLSHIGPSHTLILNKYCVVRPQFILHTNDFVPQSDHLTESDLDAAWTVLSSLTRRKYIVIYNCGFEGGSSIGHKHLQILPRPSEGDGFEFFPDLLGISLDTFTVPKIPFQHAVKKLPPSPSSTQLITIYQSLIDQARVNEAAGHNVLLTEGWILVIPRRKGRKGILSANAAAMAGMVWVTGEEEVRQWVEAGPMNLLCEFGVVDEAVTAV</sequence>
<dbReference type="Gene3D" id="3.30.428.70">
    <property type="match status" value="1"/>
</dbReference>
<dbReference type="AlphaFoldDB" id="A0A2J6S7H9"/>
<evidence type="ECO:0000259" key="1">
    <source>
        <dbReference type="Pfam" id="PF09830"/>
    </source>
</evidence>
<name>A0A2J6S7H9_HYAVF</name>
<feature type="domain" description="Ap4A phosphorylase 1/2 N-terminal" evidence="2">
    <location>
        <begin position="4"/>
        <end position="160"/>
    </location>
</feature>
<dbReference type="Pfam" id="PF19327">
    <property type="entry name" value="Ap4A_phos_N"/>
    <property type="match status" value="1"/>
</dbReference>
<reference evidence="3 4" key="1">
    <citation type="submission" date="2016-04" db="EMBL/GenBank/DDBJ databases">
        <title>A degradative enzymes factory behind the ericoid mycorrhizal symbiosis.</title>
        <authorList>
            <consortium name="DOE Joint Genome Institute"/>
            <person name="Martino E."/>
            <person name="Morin E."/>
            <person name="Grelet G."/>
            <person name="Kuo A."/>
            <person name="Kohler A."/>
            <person name="Daghino S."/>
            <person name="Barry K."/>
            <person name="Choi C."/>
            <person name="Cichocki N."/>
            <person name="Clum A."/>
            <person name="Copeland A."/>
            <person name="Hainaut M."/>
            <person name="Haridas S."/>
            <person name="Labutti K."/>
            <person name="Lindquist E."/>
            <person name="Lipzen A."/>
            <person name="Khouja H.-R."/>
            <person name="Murat C."/>
            <person name="Ohm R."/>
            <person name="Olson A."/>
            <person name="Spatafora J."/>
            <person name="Veneault-Fourrey C."/>
            <person name="Henrissat B."/>
            <person name="Grigoriev I."/>
            <person name="Martin F."/>
            <person name="Perotto S."/>
        </authorList>
    </citation>
    <scope>NUCLEOTIDE SEQUENCE [LARGE SCALE GENOMIC DNA]</scope>
    <source>
        <strain evidence="3 4">F</strain>
    </source>
</reference>
<dbReference type="InterPro" id="IPR036265">
    <property type="entry name" value="HIT-like_sf"/>
</dbReference>
<dbReference type="Pfam" id="PF09830">
    <property type="entry name" value="ATP_transf"/>
    <property type="match status" value="1"/>
</dbReference>
<keyword evidence="4" id="KW-1185">Reference proteome</keyword>
<organism evidence="3 4">
    <name type="scientific">Hyaloscypha variabilis (strain UAMH 11265 / GT02V1 / F)</name>
    <name type="common">Meliniomyces variabilis</name>
    <dbReference type="NCBI Taxonomy" id="1149755"/>
    <lineage>
        <taxon>Eukaryota</taxon>
        <taxon>Fungi</taxon>
        <taxon>Dikarya</taxon>
        <taxon>Ascomycota</taxon>
        <taxon>Pezizomycotina</taxon>
        <taxon>Leotiomycetes</taxon>
        <taxon>Helotiales</taxon>
        <taxon>Hyaloscyphaceae</taxon>
        <taxon>Hyaloscypha</taxon>
        <taxon>Hyaloscypha variabilis</taxon>
    </lineage>
</organism>
<accession>A0A2J6S7H9</accession>
<evidence type="ECO:0000313" key="4">
    <source>
        <dbReference type="Proteomes" id="UP000235786"/>
    </source>
</evidence>
<dbReference type="InterPro" id="IPR009163">
    <property type="entry name" value="Ap4A_phos1/2"/>
</dbReference>
<evidence type="ECO:0000259" key="2">
    <source>
        <dbReference type="Pfam" id="PF19327"/>
    </source>
</evidence>
<dbReference type="EMBL" id="KZ613939">
    <property type="protein sequence ID" value="PMD46725.1"/>
    <property type="molecule type" value="Genomic_DNA"/>
</dbReference>
<dbReference type="PANTHER" id="PTHR38420:SF1">
    <property type="entry name" value="PUTATIVE (AFU_ORTHOLOGUE AFUA_5G14690)-RELATED"/>
    <property type="match status" value="1"/>
</dbReference>
<dbReference type="InterPro" id="IPR019200">
    <property type="entry name" value="ATP_adenylylTrfase_C"/>
</dbReference>
<dbReference type="GO" id="GO:0005524">
    <property type="term" value="F:ATP binding"/>
    <property type="evidence" value="ECO:0007669"/>
    <property type="project" value="InterPro"/>
</dbReference>
<dbReference type="GO" id="GO:0009117">
    <property type="term" value="P:nucleotide metabolic process"/>
    <property type="evidence" value="ECO:0007669"/>
    <property type="project" value="InterPro"/>
</dbReference>
<gene>
    <name evidence="3" type="ORF">L207DRAFT_562000</name>
</gene>
<dbReference type="OrthoDB" id="10267950at2759"/>
<dbReference type="STRING" id="1149755.A0A2J6S7H9"/>
<proteinExistence type="predicted"/>
<evidence type="ECO:0000313" key="3">
    <source>
        <dbReference type="EMBL" id="PMD46725.1"/>
    </source>
</evidence>
<protein>
    <submittedName>
        <fullName evidence="3">Ap4A phosphorylase II</fullName>
    </submittedName>
</protein>
<feature type="domain" description="ATP adenylyltransferase C-terminal" evidence="1">
    <location>
        <begin position="181"/>
        <end position="278"/>
    </location>
</feature>
<dbReference type="PANTHER" id="PTHR38420">
    <property type="entry name" value="AP-4-A PHOSPHORYLASE II"/>
    <property type="match status" value="1"/>
</dbReference>
<dbReference type="InterPro" id="IPR043171">
    <property type="entry name" value="Ap4A_phos1/2-like"/>
</dbReference>